<organism evidence="4 5">
    <name type="scientific">Trematosphaeria pertusa</name>
    <dbReference type="NCBI Taxonomy" id="390896"/>
    <lineage>
        <taxon>Eukaryota</taxon>
        <taxon>Fungi</taxon>
        <taxon>Dikarya</taxon>
        <taxon>Ascomycota</taxon>
        <taxon>Pezizomycotina</taxon>
        <taxon>Dothideomycetes</taxon>
        <taxon>Pleosporomycetidae</taxon>
        <taxon>Pleosporales</taxon>
        <taxon>Massarineae</taxon>
        <taxon>Trematosphaeriaceae</taxon>
        <taxon>Trematosphaeria</taxon>
    </lineage>
</organism>
<evidence type="ECO:0000313" key="5">
    <source>
        <dbReference type="Proteomes" id="UP000800094"/>
    </source>
</evidence>
<dbReference type="InterPro" id="IPR016191">
    <property type="entry name" value="Ribonuclease/ribotoxin"/>
</dbReference>
<feature type="compositionally biased region" description="Low complexity" evidence="3">
    <location>
        <begin position="1"/>
        <end position="16"/>
    </location>
</feature>
<dbReference type="AlphaFoldDB" id="A0A6A6HRU7"/>
<evidence type="ECO:0000256" key="2">
    <source>
        <dbReference type="ARBA" id="ARBA00022801"/>
    </source>
</evidence>
<dbReference type="RefSeq" id="XP_033675711.1">
    <property type="nucleotide sequence ID" value="XM_033827355.1"/>
</dbReference>
<sequence length="135" mass="15001">MTSAPTPQTTPATSSAKSRPTNEAYYDFHSTPWHKDVTDAQTWMLASEVRAQLETLPASGRYPSVFHNIEGLIDHHGQILHHPLIPGQQTAYANDGEPGGIRVFYYQEGGKQEHLVGYHIDEKKFALAKFVEAAP</sequence>
<name>A0A6A6HRU7_9PLEO</name>
<keyword evidence="2" id="KW-0378">Hydrolase</keyword>
<dbReference type="GO" id="GO:0016787">
    <property type="term" value="F:hydrolase activity"/>
    <property type="evidence" value="ECO:0007669"/>
    <property type="project" value="UniProtKB-KW"/>
</dbReference>
<gene>
    <name evidence="4" type="ORF">BU26DRAFT_512151</name>
</gene>
<dbReference type="GeneID" id="54580685"/>
<dbReference type="OrthoDB" id="4499833at2759"/>
<evidence type="ECO:0000313" key="4">
    <source>
        <dbReference type="EMBL" id="KAF2240707.1"/>
    </source>
</evidence>
<feature type="region of interest" description="Disordered" evidence="3">
    <location>
        <begin position="1"/>
        <end position="21"/>
    </location>
</feature>
<dbReference type="GO" id="GO:0003723">
    <property type="term" value="F:RNA binding"/>
    <property type="evidence" value="ECO:0007669"/>
    <property type="project" value="InterPro"/>
</dbReference>
<dbReference type="GO" id="GO:0004540">
    <property type="term" value="F:RNA nuclease activity"/>
    <property type="evidence" value="ECO:0007669"/>
    <property type="project" value="InterPro"/>
</dbReference>
<evidence type="ECO:0000256" key="3">
    <source>
        <dbReference type="SAM" id="MobiDB-lite"/>
    </source>
</evidence>
<protein>
    <submittedName>
        <fullName evidence="4">Uncharacterized protein</fullName>
    </submittedName>
</protein>
<accession>A0A6A6HRU7</accession>
<reference evidence="4" key="1">
    <citation type="journal article" date="2020" name="Stud. Mycol.">
        <title>101 Dothideomycetes genomes: a test case for predicting lifestyles and emergence of pathogens.</title>
        <authorList>
            <person name="Haridas S."/>
            <person name="Albert R."/>
            <person name="Binder M."/>
            <person name="Bloem J."/>
            <person name="Labutti K."/>
            <person name="Salamov A."/>
            <person name="Andreopoulos B."/>
            <person name="Baker S."/>
            <person name="Barry K."/>
            <person name="Bills G."/>
            <person name="Bluhm B."/>
            <person name="Cannon C."/>
            <person name="Castanera R."/>
            <person name="Culley D."/>
            <person name="Daum C."/>
            <person name="Ezra D."/>
            <person name="Gonzalez J."/>
            <person name="Henrissat B."/>
            <person name="Kuo A."/>
            <person name="Liang C."/>
            <person name="Lipzen A."/>
            <person name="Lutzoni F."/>
            <person name="Magnuson J."/>
            <person name="Mondo S."/>
            <person name="Nolan M."/>
            <person name="Ohm R."/>
            <person name="Pangilinan J."/>
            <person name="Park H.-J."/>
            <person name="Ramirez L."/>
            <person name="Alfaro M."/>
            <person name="Sun H."/>
            <person name="Tritt A."/>
            <person name="Yoshinaga Y."/>
            <person name="Zwiers L.-H."/>
            <person name="Turgeon B."/>
            <person name="Goodwin S."/>
            <person name="Spatafora J."/>
            <person name="Crous P."/>
            <person name="Grigoriev I."/>
        </authorList>
    </citation>
    <scope>NUCLEOTIDE SEQUENCE</scope>
    <source>
        <strain evidence="4">CBS 122368</strain>
    </source>
</reference>
<proteinExistence type="predicted"/>
<dbReference type="SUPFAM" id="SSF53933">
    <property type="entry name" value="Microbial ribonucleases"/>
    <property type="match status" value="1"/>
</dbReference>
<dbReference type="Proteomes" id="UP000800094">
    <property type="component" value="Unassembled WGS sequence"/>
</dbReference>
<keyword evidence="1" id="KW-0540">Nuclease</keyword>
<dbReference type="EMBL" id="ML987216">
    <property type="protein sequence ID" value="KAF2240707.1"/>
    <property type="molecule type" value="Genomic_DNA"/>
</dbReference>
<evidence type="ECO:0000256" key="1">
    <source>
        <dbReference type="ARBA" id="ARBA00022722"/>
    </source>
</evidence>
<keyword evidence="5" id="KW-1185">Reference proteome</keyword>